<evidence type="ECO:0000313" key="1">
    <source>
        <dbReference type="EMBL" id="MQL90069.1"/>
    </source>
</evidence>
<reference evidence="1" key="1">
    <citation type="submission" date="2017-07" db="EMBL/GenBank/DDBJ databases">
        <title>Taro Niue Genome Assembly and Annotation.</title>
        <authorList>
            <person name="Atibalentja N."/>
            <person name="Keating K."/>
            <person name="Fields C.J."/>
        </authorList>
    </citation>
    <scope>NUCLEOTIDE SEQUENCE</scope>
    <source>
        <strain evidence="1">Niue_2</strain>
        <tissue evidence="1">Leaf</tissue>
    </source>
</reference>
<protein>
    <submittedName>
        <fullName evidence="1">Uncharacterized protein</fullName>
    </submittedName>
</protein>
<evidence type="ECO:0000313" key="2">
    <source>
        <dbReference type="Proteomes" id="UP000652761"/>
    </source>
</evidence>
<organism evidence="1 2">
    <name type="scientific">Colocasia esculenta</name>
    <name type="common">Wild taro</name>
    <name type="synonym">Arum esculentum</name>
    <dbReference type="NCBI Taxonomy" id="4460"/>
    <lineage>
        <taxon>Eukaryota</taxon>
        <taxon>Viridiplantae</taxon>
        <taxon>Streptophyta</taxon>
        <taxon>Embryophyta</taxon>
        <taxon>Tracheophyta</taxon>
        <taxon>Spermatophyta</taxon>
        <taxon>Magnoliopsida</taxon>
        <taxon>Liliopsida</taxon>
        <taxon>Araceae</taxon>
        <taxon>Aroideae</taxon>
        <taxon>Colocasieae</taxon>
        <taxon>Colocasia</taxon>
    </lineage>
</organism>
<dbReference type="EMBL" id="NMUH01001205">
    <property type="protein sequence ID" value="MQL90069.1"/>
    <property type="molecule type" value="Genomic_DNA"/>
</dbReference>
<accession>A0A843VF31</accession>
<name>A0A843VF31_COLES</name>
<keyword evidence="2" id="KW-1185">Reference proteome</keyword>
<dbReference type="Proteomes" id="UP000652761">
    <property type="component" value="Unassembled WGS sequence"/>
</dbReference>
<proteinExistence type="predicted"/>
<gene>
    <name evidence="1" type="ORF">Taro_022637</name>
</gene>
<comment type="caution">
    <text evidence="1">The sequence shown here is derived from an EMBL/GenBank/DDBJ whole genome shotgun (WGS) entry which is preliminary data.</text>
</comment>
<dbReference type="AlphaFoldDB" id="A0A843VF31"/>
<sequence>MDHYDSFSQLLVRGSCSCGENKNLRSGFPTFKAGAFLLEGDSFLLLLVPRLPRAPVTRGFLLLPGGFWVPPVYWHLAFHRKKSHSTHGRPGEEKLKKG</sequence>